<dbReference type="PIRSF" id="PIRSF006425">
    <property type="entry name" value="UCP006425_WD40"/>
    <property type="match status" value="1"/>
</dbReference>
<dbReference type="EMBL" id="BAAATZ010000009">
    <property type="protein sequence ID" value="GAA2726209.1"/>
    <property type="molecule type" value="Genomic_DNA"/>
</dbReference>
<dbReference type="InterPro" id="IPR014441">
    <property type="entry name" value="UCP006425_b-propeller"/>
</dbReference>
<evidence type="ECO:0008006" key="4">
    <source>
        <dbReference type="Google" id="ProtNLM"/>
    </source>
</evidence>
<feature type="compositionally biased region" description="Basic and acidic residues" evidence="1">
    <location>
        <begin position="234"/>
        <end position="247"/>
    </location>
</feature>
<evidence type="ECO:0000256" key="1">
    <source>
        <dbReference type="SAM" id="MobiDB-lite"/>
    </source>
</evidence>
<organism evidence="2 3">
    <name type="scientific">Actinocorallia aurantiaca</name>
    <dbReference type="NCBI Taxonomy" id="46204"/>
    <lineage>
        <taxon>Bacteria</taxon>
        <taxon>Bacillati</taxon>
        <taxon>Actinomycetota</taxon>
        <taxon>Actinomycetes</taxon>
        <taxon>Streptosporangiales</taxon>
        <taxon>Thermomonosporaceae</taxon>
        <taxon>Actinocorallia</taxon>
    </lineage>
</organism>
<sequence>MRRALTALIGVPVLLAGCQSAPPRSPQAGEAPPMRLVSYSGCTELLESLRASAAARVGPYGFDGPMPFGEGMLLNDLAAKSAPTAGAPEHSGTNVHEAGVDEPDLVKTDGSRVFTVAEGSLQIVDAASRKVVHRLKLPEEFRSPANLLVSGDRALLLHSGFRHTGRPLIRTDLLPSPGAGELKVLYVDLAEPKILGELDAEASLVDARQVGSVARLVLRTSPDIAFTAPNWNRPGDHEKKEKRAAERNREIAREAPLEAFQPAYDITVDGRKTSHRVPCERISHPKNSEEGDEVNMLTVLTVDLARGLGDGDPVTAVADGDTVYGTPQSLYVTGSPWRKPTTQIHKFELGEGRPRYAASGEVRGRLLNQYSMSEYEGNLRVAVTEDEKDGEKQVSSVHVLRPAGPLLRTVGSLGGLGRDERIYSVRFAGPRGYVVTFRQVDPLYALDLSHPRRPRLLGELKITGYSAYLHPVGDGRLLGVGREADAKGRALGAQISLFDVTGSPRRLSRLHLPKVYDTQVEYDQHAFLHWPATGLTVLPDSDGKALVLTVKDDAITRTGAVKHPGNAHIQRSLVIGDTLWTVSAEGAKVDDAATLAQRSWIRWKR</sequence>
<feature type="region of interest" description="Disordered" evidence="1">
    <location>
        <begin position="228"/>
        <end position="247"/>
    </location>
</feature>
<keyword evidence="3" id="KW-1185">Reference proteome</keyword>
<proteinExistence type="predicted"/>
<dbReference type="Proteomes" id="UP001501842">
    <property type="component" value="Unassembled WGS sequence"/>
</dbReference>
<dbReference type="Pfam" id="PF09826">
    <property type="entry name" value="Beta_propel"/>
    <property type="match status" value="1"/>
</dbReference>
<evidence type="ECO:0000313" key="3">
    <source>
        <dbReference type="Proteomes" id="UP001501842"/>
    </source>
</evidence>
<comment type="caution">
    <text evidence="2">The sequence shown here is derived from an EMBL/GenBank/DDBJ whole genome shotgun (WGS) entry which is preliminary data.</text>
</comment>
<accession>A0ABN3U9C9</accession>
<reference evidence="2 3" key="1">
    <citation type="journal article" date="2019" name="Int. J. Syst. Evol. Microbiol.">
        <title>The Global Catalogue of Microorganisms (GCM) 10K type strain sequencing project: providing services to taxonomists for standard genome sequencing and annotation.</title>
        <authorList>
            <consortium name="The Broad Institute Genomics Platform"/>
            <consortium name="The Broad Institute Genome Sequencing Center for Infectious Disease"/>
            <person name="Wu L."/>
            <person name="Ma J."/>
        </authorList>
    </citation>
    <scope>NUCLEOTIDE SEQUENCE [LARGE SCALE GENOMIC DNA]</scope>
    <source>
        <strain evidence="2 3">JCM 8201</strain>
    </source>
</reference>
<protein>
    <recommendedName>
        <fullName evidence="4">Beta propeller domain-containing protein</fullName>
    </recommendedName>
</protein>
<name>A0ABN3U9C9_9ACTN</name>
<dbReference type="RefSeq" id="WP_344450797.1">
    <property type="nucleotide sequence ID" value="NZ_BAAATZ010000009.1"/>
</dbReference>
<evidence type="ECO:0000313" key="2">
    <source>
        <dbReference type="EMBL" id="GAA2726209.1"/>
    </source>
</evidence>
<dbReference type="InterPro" id="IPR019198">
    <property type="entry name" value="Beta_propeller_containing"/>
</dbReference>
<gene>
    <name evidence="2" type="ORF">GCM10010439_28150</name>
</gene>
<dbReference type="PROSITE" id="PS51257">
    <property type="entry name" value="PROKAR_LIPOPROTEIN"/>
    <property type="match status" value="1"/>
</dbReference>